<gene>
    <name evidence="10" type="ORF">H5R63_08625</name>
    <name evidence="9" type="ORF">H5R64_07445</name>
</gene>
<evidence type="ECO:0000256" key="7">
    <source>
        <dbReference type="SAM" id="Phobius"/>
    </source>
</evidence>
<keyword evidence="3 6" id="KW-0133">Cell shape</keyword>
<evidence type="ECO:0000256" key="2">
    <source>
        <dbReference type="ARBA" id="ARBA00022679"/>
    </source>
</evidence>
<dbReference type="GO" id="GO:0071972">
    <property type="term" value="F:peptidoglycan L,D-transpeptidase activity"/>
    <property type="evidence" value="ECO:0007669"/>
    <property type="project" value="TreeGrafter"/>
</dbReference>
<dbReference type="AlphaFoldDB" id="A0A7W3YD03"/>
<dbReference type="Pfam" id="PF03734">
    <property type="entry name" value="YkuD"/>
    <property type="match status" value="1"/>
</dbReference>
<feature type="active site" description="Proton donor/acceptor" evidence="6">
    <location>
        <position position="417"/>
    </location>
</feature>
<dbReference type="UniPathway" id="UPA00219"/>
<keyword evidence="12" id="KW-1185">Reference proteome</keyword>
<dbReference type="Proteomes" id="UP000544052">
    <property type="component" value="Unassembled WGS sequence"/>
</dbReference>
<keyword evidence="7" id="KW-0812">Transmembrane</keyword>
<dbReference type="Gene3D" id="3.10.20.800">
    <property type="match status" value="1"/>
</dbReference>
<name>A0A7W3YD03_9LACO</name>
<dbReference type="EMBL" id="JACIUZ010000044">
    <property type="protein sequence ID" value="MBB1063587.1"/>
    <property type="molecule type" value="Genomic_DNA"/>
</dbReference>
<keyword evidence="7" id="KW-0472">Membrane</keyword>
<evidence type="ECO:0000259" key="8">
    <source>
        <dbReference type="PROSITE" id="PS52029"/>
    </source>
</evidence>
<evidence type="ECO:0000256" key="6">
    <source>
        <dbReference type="PROSITE-ProRule" id="PRU01373"/>
    </source>
</evidence>
<sequence>MRFQLKHVLLAIIGLLVIIISVNWWHQAHHFNRNVTVNGINVGGLTTKQAFQKVKTAKNTNRVYLNGDLIYDGPDSDSSLTATDETKMKDLFHQQFSFFPSRKAYSLQIKPIRRELSQYDTKKAIVQSTLQQMNKGRQAPVNAYAELRNGKVIVHKGQRGTRIDVQRVLKQLSSQAYNSKISLSAKQQQPLSTNSKTVQNEKKQLQKLSGKKVNYQVEKQTYHFTTTDVITSATYKDDQYHYDTSAVDKKIKQINQKQATLGKAFKFKTPEGKEITTIKDGSYGWKISAERAGKTLANAIAAGKSSVNAKDDIYGIGYNRRGTGYGVTENDGIGNTYAVISIASQHAWFYKDGKCVDEVDVVTGKMSNKADQTPKGVWYIMYKQSPSVLRGTSDNGSSYSSKVQYWAQFTDSGCGFHDASWRHNWSKTAYLNDGSNGCANMHPSDAEGAYNSLEVNEPVIVY</sequence>
<evidence type="ECO:0000256" key="4">
    <source>
        <dbReference type="ARBA" id="ARBA00022984"/>
    </source>
</evidence>
<dbReference type="Gene3D" id="2.40.440.10">
    <property type="entry name" value="L,D-transpeptidase catalytic domain-like"/>
    <property type="match status" value="1"/>
</dbReference>
<protein>
    <submittedName>
        <fullName evidence="10">L,D-transpeptidase family protein</fullName>
    </submittedName>
</protein>
<keyword evidence="5 6" id="KW-0961">Cell wall biogenesis/degradation</keyword>
<feature type="active site" description="Nucleophile" evidence="6">
    <location>
        <position position="438"/>
    </location>
</feature>
<dbReference type="PANTHER" id="PTHR30582:SF33">
    <property type="entry name" value="EXPORTED PROTEIN"/>
    <property type="match status" value="1"/>
</dbReference>
<evidence type="ECO:0000313" key="10">
    <source>
        <dbReference type="EMBL" id="MBB1086838.1"/>
    </source>
</evidence>
<keyword evidence="7" id="KW-1133">Transmembrane helix</keyword>
<reference evidence="11 12" key="1">
    <citation type="submission" date="2020-07" db="EMBL/GenBank/DDBJ databases">
        <title>Description of Limosilactobacillus balticus sp. nov., Limosilactobacillus agrestis sp. nov., Limosilactobacillus albertensis sp. nov., Limosilactobacillus rudii sp. nov., Limosilactobacillus fastidiosus sp. nov., five novel Limosilactobacillus species isolated from the vertebrate gastrointestinal tract, and proposal of 6 subspecies of Limosilactobacillus reuteri adapted to the gastrointestinal tract of specific vertebrate hosts.</title>
        <authorList>
            <person name="Li F."/>
            <person name="Cheng C."/>
            <person name="Zheng J."/>
            <person name="Quevedo R.M."/>
            <person name="Li J."/>
            <person name="Roos S."/>
            <person name="Gaenzle M.G."/>
            <person name="Walter J."/>
        </authorList>
    </citation>
    <scope>NUCLEOTIDE SEQUENCE [LARGE SCALE GENOMIC DNA]</scope>
    <source>
        <strain evidence="10 11">WF-MA3-C</strain>
        <strain evidence="9 12">WF-MO7-1</strain>
    </source>
</reference>
<comment type="pathway">
    <text evidence="1 6">Cell wall biogenesis; peptidoglycan biosynthesis.</text>
</comment>
<dbReference type="InterPro" id="IPR038063">
    <property type="entry name" value="Transpep_catalytic_dom"/>
</dbReference>
<evidence type="ECO:0000313" key="12">
    <source>
        <dbReference type="Proteomes" id="UP000544052"/>
    </source>
</evidence>
<accession>A0A7W3YD03</accession>
<feature type="transmembrane region" description="Helical" evidence="7">
    <location>
        <begin position="7"/>
        <end position="26"/>
    </location>
</feature>
<comment type="caution">
    <text evidence="10">The sequence shown here is derived from an EMBL/GenBank/DDBJ whole genome shotgun (WGS) entry which is preliminary data.</text>
</comment>
<dbReference type="CDD" id="cd16913">
    <property type="entry name" value="YkuD_like"/>
    <property type="match status" value="1"/>
</dbReference>
<dbReference type="SUPFAM" id="SSF143985">
    <property type="entry name" value="L,D-transpeptidase pre-catalytic domain-like"/>
    <property type="match status" value="1"/>
</dbReference>
<dbReference type="PROSITE" id="PS52029">
    <property type="entry name" value="LD_TPASE"/>
    <property type="match status" value="1"/>
</dbReference>
<keyword evidence="2" id="KW-0808">Transferase</keyword>
<dbReference type="GO" id="GO:0018104">
    <property type="term" value="P:peptidoglycan-protein cross-linking"/>
    <property type="evidence" value="ECO:0007669"/>
    <property type="project" value="TreeGrafter"/>
</dbReference>
<dbReference type="InterPro" id="IPR038054">
    <property type="entry name" value="LD_TPept-like_central_sf"/>
</dbReference>
<dbReference type="Proteomes" id="UP000518255">
    <property type="component" value="Unassembled WGS sequence"/>
</dbReference>
<evidence type="ECO:0000313" key="9">
    <source>
        <dbReference type="EMBL" id="MBB1063587.1"/>
    </source>
</evidence>
<keyword evidence="4 6" id="KW-0573">Peptidoglycan synthesis</keyword>
<dbReference type="GO" id="GO:0008360">
    <property type="term" value="P:regulation of cell shape"/>
    <property type="evidence" value="ECO:0007669"/>
    <property type="project" value="UniProtKB-UniRule"/>
</dbReference>
<dbReference type="GO" id="GO:0071555">
    <property type="term" value="P:cell wall organization"/>
    <property type="evidence" value="ECO:0007669"/>
    <property type="project" value="UniProtKB-UniRule"/>
</dbReference>
<dbReference type="RefSeq" id="WP_182581693.1">
    <property type="nucleotide sequence ID" value="NZ_JACIUY010000064.1"/>
</dbReference>
<dbReference type="GO" id="GO:0016740">
    <property type="term" value="F:transferase activity"/>
    <property type="evidence" value="ECO:0007669"/>
    <property type="project" value="UniProtKB-KW"/>
</dbReference>
<organism evidence="10 11">
    <name type="scientific">Limosilactobacillus fastidiosus</name>
    <dbReference type="NCBI Taxonomy" id="2759855"/>
    <lineage>
        <taxon>Bacteria</taxon>
        <taxon>Bacillati</taxon>
        <taxon>Bacillota</taxon>
        <taxon>Bacilli</taxon>
        <taxon>Lactobacillales</taxon>
        <taxon>Lactobacillaceae</taxon>
        <taxon>Limosilactobacillus</taxon>
    </lineage>
</organism>
<dbReference type="EMBL" id="JACIUY010000064">
    <property type="protein sequence ID" value="MBB1086838.1"/>
    <property type="molecule type" value="Genomic_DNA"/>
</dbReference>
<dbReference type="InterPro" id="IPR005490">
    <property type="entry name" value="LD_TPept_cat_dom"/>
</dbReference>
<evidence type="ECO:0000256" key="5">
    <source>
        <dbReference type="ARBA" id="ARBA00023316"/>
    </source>
</evidence>
<feature type="domain" description="L,D-TPase catalytic" evidence="8">
    <location>
        <begin position="336"/>
        <end position="462"/>
    </location>
</feature>
<dbReference type="InterPro" id="IPR050979">
    <property type="entry name" value="LD-transpeptidase"/>
</dbReference>
<dbReference type="PANTHER" id="PTHR30582">
    <property type="entry name" value="L,D-TRANSPEPTIDASE"/>
    <property type="match status" value="1"/>
</dbReference>
<proteinExistence type="predicted"/>
<dbReference type="GO" id="GO:0005576">
    <property type="term" value="C:extracellular region"/>
    <property type="evidence" value="ECO:0007669"/>
    <property type="project" value="TreeGrafter"/>
</dbReference>
<dbReference type="SUPFAM" id="SSF141523">
    <property type="entry name" value="L,D-transpeptidase catalytic domain-like"/>
    <property type="match status" value="1"/>
</dbReference>
<evidence type="ECO:0000313" key="11">
    <source>
        <dbReference type="Proteomes" id="UP000518255"/>
    </source>
</evidence>
<evidence type="ECO:0000256" key="3">
    <source>
        <dbReference type="ARBA" id="ARBA00022960"/>
    </source>
</evidence>
<evidence type="ECO:0000256" key="1">
    <source>
        <dbReference type="ARBA" id="ARBA00004752"/>
    </source>
</evidence>